<dbReference type="EMBL" id="GBRH01162535">
    <property type="protein sequence ID" value="JAE35361.1"/>
    <property type="molecule type" value="Transcribed_RNA"/>
</dbReference>
<organism evidence="1">
    <name type="scientific">Arundo donax</name>
    <name type="common">Giant reed</name>
    <name type="synonym">Donax arundinaceus</name>
    <dbReference type="NCBI Taxonomy" id="35708"/>
    <lineage>
        <taxon>Eukaryota</taxon>
        <taxon>Viridiplantae</taxon>
        <taxon>Streptophyta</taxon>
        <taxon>Embryophyta</taxon>
        <taxon>Tracheophyta</taxon>
        <taxon>Spermatophyta</taxon>
        <taxon>Magnoliopsida</taxon>
        <taxon>Liliopsida</taxon>
        <taxon>Poales</taxon>
        <taxon>Poaceae</taxon>
        <taxon>PACMAD clade</taxon>
        <taxon>Arundinoideae</taxon>
        <taxon>Arundineae</taxon>
        <taxon>Arundo</taxon>
    </lineage>
</organism>
<evidence type="ECO:0000313" key="1">
    <source>
        <dbReference type="EMBL" id="JAE35361.1"/>
    </source>
</evidence>
<accession>A0A0A9T2D7</accession>
<reference evidence="1" key="2">
    <citation type="journal article" date="2015" name="Data Brief">
        <title>Shoot transcriptome of the giant reed, Arundo donax.</title>
        <authorList>
            <person name="Barrero R.A."/>
            <person name="Guerrero F.D."/>
            <person name="Moolhuijzen P."/>
            <person name="Goolsby J.A."/>
            <person name="Tidwell J."/>
            <person name="Bellgard S.E."/>
            <person name="Bellgard M.I."/>
        </authorList>
    </citation>
    <scope>NUCLEOTIDE SEQUENCE</scope>
    <source>
        <tissue evidence="1">Shoot tissue taken approximately 20 cm above the soil surface</tissue>
    </source>
</reference>
<reference evidence="1" key="1">
    <citation type="submission" date="2014-09" db="EMBL/GenBank/DDBJ databases">
        <authorList>
            <person name="Magalhaes I.L.F."/>
            <person name="Oliveira U."/>
            <person name="Santos F.R."/>
            <person name="Vidigal T.H.D.A."/>
            <person name="Brescovit A.D."/>
            <person name="Santos A.J."/>
        </authorList>
    </citation>
    <scope>NUCLEOTIDE SEQUENCE</scope>
    <source>
        <tissue evidence="1">Shoot tissue taken approximately 20 cm above the soil surface</tissue>
    </source>
</reference>
<dbReference type="AlphaFoldDB" id="A0A0A9T2D7"/>
<name>A0A0A9T2D7_ARUDO</name>
<proteinExistence type="predicted"/>
<sequence>MAMVGTPSPQPHPTFSWMYTTAVTAVSLASSTPKK</sequence>
<protein>
    <submittedName>
        <fullName evidence="1">Uncharacterized protein</fullName>
    </submittedName>
</protein>